<dbReference type="PANTHER" id="PTHR11669:SF8">
    <property type="entry name" value="DNA POLYMERASE III SUBUNIT DELTA"/>
    <property type="match status" value="1"/>
</dbReference>
<dbReference type="InterPro" id="IPR050238">
    <property type="entry name" value="DNA_Rep/Repair_Clamp_Loader"/>
</dbReference>
<dbReference type="PANTHER" id="PTHR11669">
    <property type="entry name" value="REPLICATION FACTOR C / DNA POLYMERASE III GAMMA-TAU SUBUNIT"/>
    <property type="match status" value="1"/>
</dbReference>
<gene>
    <name evidence="1" type="ORF">ACFSCW_08865</name>
</gene>
<dbReference type="SUPFAM" id="SSF52540">
    <property type="entry name" value="P-loop containing nucleoside triphosphate hydrolases"/>
    <property type="match status" value="1"/>
</dbReference>
<dbReference type="EMBL" id="JBHUDY010000001">
    <property type="protein sequence ID" value="MFD1611910.1"/>
    <property type="molecule type" value="Genomic_DNA"/>
</dbReference>
<dbReference type="Proteomes" id="UP001597115">
    <property type="component" value="Unassembled WGS sequence"/>
</dbReference>
<dbReference type="RefSeq" id="WP_380888483.1">
    <property type="nucleotide sequence ID" value="NZ_JBHUDY010000001.1"/>
</dbReference>
<accession>A0ABW4I3N7</accession>
<name>A0ABW4I3N7_9SPHN</name>
<sequence>MTSLLGHDAQAAAFLGAMRSERLHHAWLLTGPRGIGKASFAKAAALRLLAEAAGPAPGGQGLDVDPEHRMARLFAAKSHPDFRLVERVPWDSKGEIVPEDKRDATTQPGRNIRIKQIRDLDPLLSMVPSMSPRRAIVIDAADDMERSAANALLKSLEEPPSGTVFFLVSHMPGRLLPTIRSRCRLLRFAPLSDEQMRVVLRREMPDADGREIDALARAGEGAPGQALRFAGLDIGALQEALETLARTGDPSNATRAALAKSLALKAAQPRYEAFLERAPAFIAGQARGLRGEALDRALDLWAKARDLAGSAIGLSLDQQATVFQLGSYVAALAAKD</sequence>
<evidence type="ECO:0000313" key="2">
    <source>
        <dbReference type="Proteomes" id="UP001597115"/>
    </source>
</evidence>
<reference evidence="2" key="1">
    <citation type="journal article" date="2019" name="Int. J. Syst. Evol. Microbiol.">
        <title>The Global Catalogue of Microorganisms (GCM) 10K type strain sequencing project: providing services to taxonomists for standard genome sequencing and annotation.</title>
        <authorList>
            <consortium name="The Broad Institute Genomics Platform"/>
            <consortium name="The Broad Institute Genome Sequencing Center for Infectious Disease"/>
            <person name="Wu L."/>
            <person name="Ma J."/>
        </authorList>
    </citation>
    <scope>NUCLEOTIDE SEQUENCE [LARGE SCALE GENOMIC DNA]</scope>
    <source>
        <strain evidence="2">CGMCC 1.16275</strain>
    </source>
</reference>
<dbReference type="InterPro" id="IPR027417">
    <property type="entry name" value="P-loop_NTPase"/>
</dbReference>
<dbReference type="Pfam" id="PF13177">
    <property type="entry name" value="DNA_pol3_delta2"/>
    <property type="match status" value="1"/>
</dbReference>
<proteinExistence type="predicted"/>
<protein>
    <submittedName>
        <fullName evidence="1">DNA polymerase III subunit delta</fullName>
    </submittedName>
</protein>
<keyword evidence="2" id="KW-1185">Reference proteome</keyword>
<evidence type="ECO:0000313" key="1">
    <source>
        <dbReference type="EMBL" id="MFD1611910.1"/>
    </source>
</evidence>
<dbReference type="Gene3D" id="3.40.50.300">
    <property type="entry name" value="P-loop containing nucleotide triphosphate hydrolases"/>
    <property type="match status" value="1"/>
</dbReference>
<organism evidence="1 2">
    <name type="scientific">Sphingomonas tabacisoli</name>
    <dbReference type="NCBI Taxonomy" id="2249466"/>
    <lineage>
        <taxon>Bacteria</taxon>
        <taxon>Pseudomonadati</taxon>
        <taxon>Pseudomonadota</taxon>
        <taxon>Alphaproteobacteria</taxon>
        <taxon>Sphingomonadales</taxon>
        <taxon>Sphingomonadaceae</taxon>
        <taxon>Sphingomonas</taxon>
    </lineage>
</organism>
<comment type="caution">
    <text evidence="1">The sequence shown here is derived from an EMBL/GenBank/DDBJ whole genome shotgun (WGS) entry which is preliminary data.</text>
</comment>